<feature type="coiled-coil region" evidence="9">
    <location>
        <begin position="186"/>
        <end position="371"/>
    </location>
</feature>
<comment type="subcellular location">
    <subcellularLocation>
        <location evidence="1 8">Nucleus</location>
    </subcellularLocation>
</comment>
<dbReference type="Pfam" id="PF02463">
    <property type="entry name" value="SMC_N"/>
    <property type="match status" value="1"/>
</dbReference>
<feature type="coiled-coil region" evidence="9">
    <location>
        <begin position="760"/>
        <end position="817"/>
    </location>
</feature>
<dbReference type="Gene3D" id="1.20.1060.20">
    <property type="match status" value="1"/>
</dbReference>
<dbReference type="AlphaFoldDB" id="A0ABD1EXI5"/>
<proteinExistence type="inferred from homology"/>
<gene>
    <name evidence="11" type="ORF">ABEB36_005241</name>
</gene>
<dbReference type="FunFam" id="3.40.50.300:FF:000424">
    <property type="entry name" value="Structural maintenance of chromosomes 3"/>
    <property type="match status" value="1"/>
</dbReference>
<evidence type="ECO:0000256" key="4">
    <source>
        <dbReference type="ARBA" id="ARBA00022776"/>
    </source>
</evidence>
<keyword evidence="7" id="KW-0131">Cell cycle</keyword>
<dbReference type="SUPFAM" id="SSF75553">
    <property type="entry name" value="Smc hinge domain"/>
    <property type="match status" value="1"/>
</dbReference>
<feature type="coiled-coil region" evidence="9">
    <location>
        <begin position="683"/>
        <end position="724"/>
    </location>
</feature>
<keyword evidence="12" id="KW-1185">Reference proteome</keyword>
<dbReference type="Gene3D" id="3.40.50.300">
    <property type="entry name" value="P-loop containing nucleotide triphosphate hydrolases"/>
    <property type="match status" value="2"/>
</dbReference>
<dbReference type="CDD" id="cd03272">
    <property type="entry name" value="ABC_SMC3_euk"/>
    <property type="match status" value="1"/>
</dbReference>
<dbReference type="PANTHER" id="PTHR43977">
    <property type="entry name" value="STRUCTURAL MAINTENANCE OF CHROMOSOMES PROTEIN 3"/>
    <property type="match status" value="1"/>
</dbReference>
<keyword evidence="3" id="KW-0132">Cell division</keyword>
<evidence type="ECO:0000313" key="12">
    <source>
        <dbReference type="Proteomes" id="UP001566132"/>
    </source>
</evidence>
<comment type="caution">
    <text evidence="11">The sequence shown here is derived from an EMBL/GenBank/DDBJ whole genome shotgun (WGS) entry which is preliminary data.</text>
</comment>
<reference evidence="11 12" key="1">
    <citation type="submission" date="2024-05" db="EMBL/GenBank/DDBJ databases">
        <title>Genetic variation in Jamaican populations of the coffee berry borer (Hypothenemus hampei).</title>
        <authorList>
            <person name="Errbii M."/>
            <person name="Myrie A."/>
        </authorList>
    </citation>
    <scope>NUCLEOTIDE SEQUENCE [LARGE SCALE GENOMIC DNA]</scope>
    <source>
        <strain evidence="11">JA-Hopewell-2020-01-JO</strain>
        <tissue evidence="11">Whole body</tissue>
    </source>
</reference>
<evidence type="ECO:0000259" key="10">
    <source>
        <dbReference type="SMART" id="SM00968"/>
    </source>
</evidence>
<dbReference type="FunFam" id="1.20.1060.20:FF:000002">
    <property type="entry name" value="Structural maintenance of chromosomes 3"/>
    <property type="match status" value="1"/>
</dbReference>
<evidence type="ECO:0000256" key="9">
    <source>
        <dbReference type="SAM" id="Coils"/>
    </source>
</evidence>
<accession>A0ABD1EXI5</accession>
<keyword evidence="6 8" id="KW-0539">Nucleus</keyword>
<dbReference type="InterPro" id="IPR003395">
    <property type="entry name" value="RecF/RecN/SMC_N"/>
</dbReference>
<name>A0ABD1EXI5_HYPHA</name>
<dbReference type="InterPro" id="IPR036277">
    <property type="entry name" value="SMC_hinge_sf"/>
</dbReference>
<dbReference type="SMART" id="SM00968">
    <property type="entry name" value="SMC_hinge"/>
    <property type="match status" value="1"/>
</dbReference>
<dbReference type="Proteomes" id="UP001566132">
    <property type="component" value="Unassembled WGS sequence"/>
</dbReference>
<dbReference type="GO" id="GO:0005634">
    <property type="term" value="C:nucleus"/>
    <property type="evidence" value="ECO:0007669"/>
    <property type="project" value="UniProtKB-SubCell"/>
</dbReference>
<dbReference type="SUPFAM" id="SSF52540">
    <property type="entry name" value="P-loop containing nucleoside triphosphate hydrolases"/>
    <property type="match status" value="2"/>
</dbReference>
<evidence type="ECO:0000256" key="3">
    <source>
        <dbReference type="ARBA" id="ARBA00022618"/>
    </source>
</evidence>
<evidence type="ECO:0000256" key="1">
    <source>
        <dbReference type="ARBA" id="ARBA00004123"/>
    </source>
</evidence>
<evidence type="ECO:0000256" key="5">
    <source>
        <dbReference type="ARBA" id="ARBA00023054"/>
    </source>
</evidence>
<comment type="similarity">
    <text evidence="2">Belongs to the SMC family. SMC3 subfamily.</text>
</comment>
<dbReference type="InterPro" id="IPR010935">
    <property type="entry name" value="SMC_hinge"/>
</dbReference>
<evidence type="ECO:0000256" key="2">
    <source>
        <dbReference type="ARBA" id="ARBA00005917"/>
    </source>
</evidence>
<keyword evidence="4" id="KW-0498">Mitosis</keyword>
<dbReference type="PIRSF" id="PIRSF005719">
    <property type="entry name" value="SMC"/>
    <property type="match status" value="1"/>
</dbReference>
<keyword evidence="5 9" id="KW-0175">Coiled coil</keyword>
<dbReference type="InterPro" id="IPR041741">
    <property type="entry name" value="SMC3_ABC_euk"/>
</dbReference>
<feature type="coiled-coil region" evidence="9">
    <location>
        <begin position="859"/>
        <end position="914"/>
    </location>
</feature>
<dbReference type="InterPro" id="IPR024704">
    <property type="entry name" value="SMC"/>
</dbReference>
<evidence type="ECO:0000256" key="8">
    <source>
        <dbReference type="PIRNR" id="PIRNR005719"/>
    </source>
</evidence>
<dbReference type="InterPro" id="IPR027417">
    <property type="entry name" value="P-loop_NTPase"/>
</dbReference>
<dbReference type="EMBL" id="JBDJPC010000004">
    <property type="protein sequence ID" value="KAL1505751.1"/>
    <property type="molecule type" value="Genomic_DNA"/>
</dbReference>
<sequence>MYIKQVIIQGFKSYRDQTVVEPFDKRHNVVVGRNGSGKSNFFYAIQFVLSDEYSHLKPEQRQSLLHEGTGPRIVTAYVEIIFDNSDARVPIEHEEIYLRRVIGAKKDQYFLNKKVVPRSEVMNLLESAGFSSSNPYYIVKQGKILQMATAPDTQRLKLLREVAGTRVYDERKSESVALFKETEGKIEKIREFLSTIEERLSTLEEEKEELKQYQLLDKNRRALEYIIHEFELNENKNKLAELERLRDQSGSDQKKLSGNLKQAQDNIKTRSKKIKDLKKDLSSLKEERDILSNDQQHLISEKSKLDFKMKDLSEELQGYNKSKERAENELAQLNQNIKEKEAELEKLKPLYEEKKAREEECTRELALKEQKRKELYAKQGRGSHFKSKEDRDRWIQSELKSLNKQIKDKKDHKDKLEADLKRDAQKTIELQKKIEEQSQELERQKNYIDDYNKQCYELKKNKDQCQASRNELWRKENNVQANLSSLKEELAKADQQLRSMVGKPILNGRDSVRKVLDTFIAQGGQGAEIAKGYYGPVIENFECEKSIYIAVEVTAGNRLFHHVIDNDKVGTMILKEMNRQKLPGEVTFMPLNRLNVREQEYPNDADAIAMVSKLLYEKKYDKAMRYLFGKTLICRHLDAATKLARSTGLDCVTLDGDQVSSKGSLTGGYFNTSRSRLEMQKNRGETVSQIEQCEKELKSLRAELSKTELQINNIVAEMQKIETKNSKAKVIYDKVKVDLRLMKEELSNIEKFRVPKERSLSQCKSSLEAMQTTKENLESELHQELLPSLSVADQQQVDSLNDDIQRLQKENKEAFSTRVKLEFDKNKLENSLTNNLIRRRDEVLHALQEISREDRKRQLSNCKSELEEIDHKMENVNKELKEIDGKIKDLSRKLKQEQAEMDEWKRNEKECQDKIDEDAKHLEKFASKQNLLESKIQESIEKINQLGALPAQDLYNQFAKMSSKALFKELERTNTQLKKFSHVNKKALDQFISFSEQKEKLQKRMEELIRGGTRIQELIEVLEQRKMEAIHFTFKQVSRYFTEVFKKLVPAGKAKLVLRTTDNDEGRDITPEDTNSDIFQGIGVRISFTDADVEMKEMNQLSGGQKSLVALALIFAIQKCDPAPFYLFDEIDQALDAQHRKAVADMIHELSKDAQFITTTFRPELLEHANKFYGVKFRNKVSHVECVSREIAKDFVEDDTTHG</sequence>
<protein>
    <recommendedName>
        <fullName evidence="8">Structural maintenance of chromosomes protein</fullName>
    </recommendedName>
</protein>
<feature type="coiled-coil region" evidence="9">
    <location>
        <begin position="399"/>
        <end position="503"/>
    </location>
</feature>
<organism evidence="11 12">
    <name type="scientific">Hypothenemus hampei</name>
    <name type="common">Coffee berry borer</name>
    <dbReference type="NCBI Taxonomy" id="57062"/>
    <lineage>
        <taxon>Eukaryota</taxon>
        <taxon>Metazoa</taxon>
        <taxon>Ecdysozoa</taxon>
        <taxon>Arthropoda</taxon>
        <taxon>Hexapoda</taxon>
        <taxon>Insecta</taxon>
        <taxon>Pterygota</taxon>
        <taxon>Neoptera</taxon>
        <taxon>Endopterygota</taxon>
        <taxon>Coleoptera</taxon>
        <taxon>Polyphaga</taxon>
        <taxon>Cucujiformia</taxon>
        <taxon>Curculionidae</taxon>
        <taxon>Scolytinae</taxon>
        <taxon>Hypothenemus</taxon>
    </lineage>
</organism>
<feature type="domain" description="SMC hinge" evidence="10">
    <location>
        <begin position="531"/>
        <end position="644"/>
    </location>
</feature>
<dbReference type="GO" id="GO:0051301">
    <property type="term" value="P:cell division"/>
    <property type="evidence" value="ECO:0007669"/>
    <property type="project" value="UniProtKB-KW"/>
</dbReference>
<dbReference type="Pfam" id="PF06470">
    <property type="entry name" value="SMC_hinge"/>
    <property type="match status" value="1"/>
</dbReference>
<dbReference type="Gene3D" id="3.30.70.1620">
    <property type="match status" value="1"/>
</dbReference>
<evidence type="ECO:0000256" key="6">
    <source>
        <dbReference type="ARBA" id="ARBA00023242"/>
    </source>
</evidence>
<dbReference type="FunFam" id="3.40.50.300:FF:000370">
    <property type="entry name" value="Structural maintenance of chromosomes 3"/>
    <property type="match status" value="1"/>
</dbReference>
<evidence type="ECO:0000313" key="11">
    <source>
        <dbReference type="EMBL" id="KAL1505751.1"/>
    </source>
</evidence>
<evidence type="ECO:0000256" key="7">
    <source>
        <dbReference type="ARBA" id="ARBA00023306"/>
    </source>
</evidence>